<feature type="domain" description="GGDEF" evidence="2">
    <location>
        <begin position="232"/>
        <end position="358"/>
    </location>
</feature>
<keyword evidence="1" id="KW-0812">Transmembrane</keyword>
<name>A0ABR9ZXU0_9FIRM</name>
<dbReference type="EMBL" id="JADKNH010000012">
    <property type="protein sequence ID" value="MBF4694968.1"/>
    <property type="molecule type" value="Genomic_DNA"/>
</dbReference>
<evidence type="ECO:0000256" key="1">
    <source>
        <dbReference type="SAM" id="Phobius"/>
    </source>
</evidence>
<evidence type="ECO:0000313" key="3">
    <source>
        <dbReference type="EMBL" id="MBF4694968.1"/>
    </source>
</evidence>
<protein>
    <submittedName>
        <fullName evidence="3">GGDEF domain-containing protein</fullName>
    </submittedName>
</protein>
<proteinExistence type="predicted"/>
<feature type="transmembrane region" description="Helical" evidence="1">
    <location>
        <begin position="155"/>
        <end position="173"/>
    </location>
</feature>
<dbReference type="InterPro" id="IPR043128">
    <property type="entry name" value="Rev_trsase/Diguanyl_cyclase"/>
</dbReference>
<dbReference type="PROSITE" id="PS50887">
    <property type="entry name" value="GGDEF"/>
    <property type="match status" value="1"/>
</dbReference>
<keyword evidence="1" id="KW-0472">Membrane</keyword>
<dbReference type="Pfam" id="PF00990">
    <property type="entry name" value="GGDEF"/>
    <property type="match status" value="1"/>
</dbReference>
<feature type="transmembrane region" description="Helical" evidence="1">
    <location>
        <begin position="51"/>
        <end position="70"/>
    </location>
</feature>
<keyword evidence="1" id="KW-1133">Transmembrane helix</keyword>
<dbReference type="PANTHER" id="PTHR45138:SF9">
    <property type="entry name" value="DIGUANYLATE CYCLASE DGCM-RELATED"/>
    <property type="match status" value="1"/>
</dbReference>
<reference evidence="3 4" key="1">
    <citation type="submission" date="2020-11" db="EMBL/GenBank/DDBJ databases">
        <title>Fusibacter basophilias sp. nov.</title>
        <authorList>
            <person name="Qiu D."/>
        </authorList>
    </citation>
    <scope>NUCLEOTIDE SEQUENCE [LARGE SCALE GENOMIC DNA]</scope>
    <source>
        <strain evidence="3 4">Q10-2</strain>
    </source>
</reference>
<dbReference type="SMART" id="SM00267">
    <property type="entry name" value="GGDEF"/>
    <property type="match status" value="1"/>
</dbReference>
<dbReference type="InterPro" id="IPR050469">
    <property type="entry name" value="Diguanylate_Cyclase"/>
</dbReference>
<dbReference type="Gene3D" id="3.30.70.270">
    <property type="match status" value="1"/>
</dbReference>
<dbReference type="RefSeq" id="WP_194703213.1">
    <property type="nucleotide sequence ID" value="NZ_JADKNH010000012.1"/>
</dbReference>
<keyword evidence="4" id="KW-1185">Reference proteome</keyword>
<feature type="transmembrane region" description="Helical" evidence="1">
    <location>
        <begin position="21"/>
        <end position="45"/>
    </location>
</feature>
<dbReference type="SUPFAM" id="SSF55073">
    <property type="entry name" value="Nucleotide cyclase"/>
    <property type="match status" value="1"/>
</dbReference>
<evidence type="ECO:0000259" key="2">
    <source>
        <dbReference type="PROSITE" id="PS50887"/>
    </source>
</evidence>
<evidence type="ECO:0000313" key="4">
    <source>
        <dbReference type="Proteomes" id="UP000614200"/>
    </source>
</evidence>
<organism evidence="3 4">
    <name type="scientific">Fusibacter ferrireducens</name>
    <dbReference type="NCBI Taxonomy" id="2785058"/>
    <lineage>
        <taxon>Bacteria</taxon>
        <taxon>Bacillati</taxon>
        <taxon>Bacillota</taxon>
        <taxon>Clostridia</taxon>
        <taxon>Eubacteriales</taxon>
        <taxon>Eubacteriales Family XII. Incertae Sedis</taxon>
        <taxon>Fusibacter</taxon>
    </lineage>
</organism>
<feature type="transmembrane region" description="Helical" evidence="1">
    <location>
        <begin position="132"/>
        <end position="149"/>
    </location>
</feature>
<dbReference type="CDD" id="cd01949">
    <property type="entry name" value="GGDEF"/>
    <property type="match status" value="1"/>
</dbReference>
<feature type="transmembrane region" description="Helical" evidence="1">
    <location>
        <begin position="108"/>
        <end position="125"/>
    </location>
</feature>
<gene>
    <name evidence="3" type="ORF">ISU02_17860</name>
</gene>
<dbReference type="InterPro" id="IPR000160">
    <property type="entry name" value="GGDEF_dom"/>
</dbReference>
<sequence length="358" mass="41379">MEKLTQNQRIHAIVFQENLDRILKIGGIFTIVEIIDLILSLMGVFHDDIKVYILIVLAIHFVLLPIIYYQKKLYYVHIRLNAILEKVYFVSVMTWGTAFTVLNQIKQGNLTTFALVLVVLSMVVTMRSEYTTLLMGLNNVIFLSIGNLLYEETYFTTDIMFTSIMYTVIAISLSRQFDKQRFEIKRNHIMLQEQNEKLENLAIRDSMTQLYNNAYIHDFIDKSIKYCNTQKGPLCILILDIDDFKQINDTYGHLFGDEVIKSIASMLKYRSREGDIVGRYGGEEFMIVMPHIHNDITAKIADRFRVGVEELVFSKDVKVTVSIGGACLEEHTAMELIELADKNLYEAKRRGKNRVVIS</sequence>
<dbReference type="PANTHER" id="PTHR45138">
    <property type="entry name" value="REGULATORY COMPONENTS OF SENSORY TRANSDUCTION SYSTEM"/>
    <property type="match status" value="1"/>
</dbReference>
<dbReference type="NCBIfam" id="TIGR00254">
    <property type="entry name" value="GGDEF"/>
    <property type="match status" value="1"/>
</dbReference>
<feature type="transmembrane region" description="Helical" evidence="1">
    <location>
        <begin position="82"/>
        <end position="102"/>
    </location>
</feature>
<accession>A0ABR9ZXU0</accession>
<dbReference type="InterPro" id="IPR029787">
    <property type="entry name" value="Nucleotide_cyclase"/>
</dbReference>
<comment type="caution">
    <text evidence="3">The sequence shown here is derived from an EMBL/GenBank/DDBJ whole genome shotgun (WGS) entry which is preliminary data.</text>
</comment>
<dbReference type="Proteomes" id="UP000614200">
    <property type="component" value="Unassembled WGS sequence"/>
</dbReference>